<dbReference type="Proteomes" id="UP000000305">
    <property type="component" value="Unassembled WGS sequence"/>
</dbReference>
<evidence type="ECO:0000313" key="1">
    <source>
        <dbReference type="EMBL" id="EFX61277.1"/>
    </source>
</evidence>
<name>E9I403_DAPPU</name>
<evidence type="ECO:0000313" key="2">
    <source>
        <dbReference type="Proteomes" id="UP000000305"/>
    </source>
</evidence>
<dbReference type="InterPro" id="IPR015422">
    <property type="entry name" value="PyrdxlP-dep_Trfase_small"/>
</dbReference>
<sequence length="51" mass="5801">MLLRTLAKFSVKKTNFFWTEVNPCVKEAEYAVRGVVPTLANNMQTNIKKGI</sequence>
<dbReference type="Gene3D" id="3.90.1150.10">
    <property type="entry name" value="Aspartate Aminotransferase, domain 1"/>
    <property type="match status" value="1"/>
</dbReference>
<dbReference type="KEGG" id="dpx:DAPPUDRAFT_340287"/>
<accession>E9I403</accession>
<keyword evidence="2" id="KW-1185">Reference proteome</keyword>
<organism evidence="1 2">
    <name type="scientific">Daphnia pulex</name>
    <name type="common">Water flea</name>
    <dbReference type="NCBI Taxonomy" id="6669"/>
    <lineage>
        <taxon>Eukaryota</taxon>
        <taxon>Metazoa</taxon>
        <taxon>Ecdysozoa</taxon>
        <taxon>Arthropoda</taxon>
        <taxon>Crustacea</taxon>
        <taxon>Branchiopoda</taxon>
        <taxon>Diplostraca</taxon>
        <taxon>Cladocera</taxon>
        <taxon>Anomopoda</taxon>
        <taxon>Daphniidae</taxon>
        <taxon>Daphnia</taxon>
    </lineage>
</organism>
<reference evidence="1 2" key="1">
    <citation type="journal article" date="2011" name="Science">
        <title>The ecoresponsive genome of Daphnia pulex.</title>
        <authorList>
            <person name="Colbourne J.K."/>
            <person name="Pfrender M.E."/>
            <person name="Gilbert D."/>
            <person name="Thomas W.K."/>
            <person name="Tucker A."/>
            <person name="Oakley T.H."/>
            <person name="Tokishita S."/>
            <person name="Aerts A."/>
            <person name="Arnold G.J."/>
            <person name="Basu M.K."/>
            <person name="Bauer D.J."/>
            <person name="Caceres C.E."/>
            <person name="Carmel L."/>
            <person name="Casola C."/>
            <person name="Choi J.H."/>
            <person name="Detter J.C."/>
            <person name="Dong Q."/>
            <person name="Dusheyko S."/>
            <person name="Eads B.D."/>
            <person name="Frohlich T."/>
            <person name="Geiler-Samerotte K.A."/>
            <person name="Gerlach D."/>
            <person name="Hatcher P."/>
            <person name="Jogdeo S."/>
            <person name="Krijgsveld J."/>
            <person name="Kriventseva E.V."/>
            <person name="Kultz D."/>
            <person name="Laforsch C."/>
            <person name="Lindquist E."/>
            <person name="Lopez J."/>
            <person name="Manak J.R."/>
            <person name="Muller J."/>
            <person name="Pangilinan J."/>
            <person name="Patwardhan R.P."/>
            <person name="Pitluck S."/>
            <person name="Pritham E.J."/>
            <person name="Rechtsteiner A."/>
            <person name="Rho M."/>
            <person name="Rogozin I.B."/>
            <person name="Sakarya O."/>
            <person name="Salamov A."/>
            <person name="Schaack S."/>
            <person name="Shapiro H."/>
            <person name="Shiga Y."/>
            <person name="Skalitzky C."/>
            <person name="Smith Z."/>
            <person name="Souvorov A."/>
            <person name="Sung W."/>
            <person name="Tang Z."/>
            <person name="Tsuchiya D."/>
            <person name="Tu H."/>
            <person name="Vos H."/>
            <person name="Wang M."/>
            <person name="Wolf Y.I."/>
            <person name="Yamagata H."/>
            <person name="Yamada T."/>
            <person name="Ye Y."/>
            <person name="Shaw J.R."/>
            <person name="Andrews J."/>
            <person name="Crease T.J."/>
            <person name="Tang H."/>
            <person name="Lucas S.M."/>
            <person name="Robertson H.M."/>
            <person name="Bork P."/>
            <person name="Koonin E.V."/>
            <person name="Zdobnov E.M."/>
            <person name="Grigoriev I.V."/>
            <person name="Lynch M."/>
            <person name="Boore J.L."/>
        </authorList>
    </citation>
    <scope>NUCLEOTIDE SEQUENCE [LARGE SCALE GENOMIC DNA]</scope>
</reference>
<proteinExistence type="predicted"/>
<dbReference type="EMBL" id="GL734836">
    <property type="protein sequence ID" value="EFX61277.1"/>
    <property type="molecule type" value="Genomic_DNA"/>
</dbReference>
<gene>
    <name evidence="1" type="ORF">DAPPUDRAFT_340287</name>
</gene>
<dbReference type="HOGENOM" id="CLU_3108506_0_0_1"/>
<dbReference type="AlphaFoldDB" id="E9I403"/>
<protein>
    <submittedName>
        <fullName evidence="1">Uncharacterized protein</fullName>
    </submittedName>
</protein>
<dbReference type="InParanoid" id="E9I403"/>